<keyword evidence="8" id="KW-1185">Reference proteome</keyword>
<dbReference type="EMBL" id="QRDY01000004">
    <property type="protein sequence ID" value="RED63228.1"/>
    <property type="molecule type" value="Genomic_DNA"/>
</dbReference>
<dbReference type="GO" id="GO:0006352">
    <property type="term" value="P:DNA-templated transcription initiation"/>
    <property type="evidence" value="ECO:0007669"/>
    <property type="project" value="InterPro"/>
</dbReference>
<evidence type="ECO:0000256" key="4">
    <source>
        <dbReference type="ARBA" id="ARBA00023125"/>
    </source>
</evidence>
<dbReference type="Gene3D" id="1.10.10.10">
    <property type="entry name" value="Winged helix-like DNA-binding domain superfamily/Winged helix DNA-binding domain"/>
    <property type="match status" value="1"/>
</dbReference>
<dbReference type="SUPFAM" id="SSF88659">
    <property type="entry name" value="Sigma3 and sigma4 domains of RNA polymerase sigma factors"/>
    <property type="match status" value="1"/>
</dbReference>
<evidence type="ECO:0000256" key="3">
    <source>
        <dbReference type="ARBA" id="ARBA00023082"/>
    </source>
</evidence>
<dbReference type="Pfam" id="PF04542">
    <property type="entry name" value="Sigma70_r2"/>
    <property type="match status" value="1"/>
</dbReference>
<dbReference type="InterPro" id="IPR014284">
    <property type="entry name" value="RNA_pol_sigma-70_dom"/>
</dbReference>
<dbReference type="InterPro" id="IPR013324">
    <property type="entry name" value="RNA_pol_sigma_r3/r4-like"/>
</dbReference>
<dbReference type="Proteomes" id="UP000256869">
    <property type="component" value="Unassembled WGS sequence"/>
</dbReference>
<reference evidence="7 8" key="1">
    <citation type="submission" date="2018-07" db="EMBL/GenBank/DDBJ databases">
        <title>Genomic Encyclopedia of Type Strains, Phase III (KMG-III): the genomes of soil and plant-associated and newly described type strains.</title>
        <authorList>
            <person name="Whitman W."/>
        </authorList>
    </citation>
    <scope>NUCLEOTIDE SEQUENCE [LARGE SCALE GENOMIC DNA]</scope>
    <source>
        <strain evidence="7 8">CECT 8236</strain>
    </source>
</reference>
<gene>
    <name evidence="7" type="ORF">DFP95_104222</name>
</gene>
<dbReference type="AlphaFoldDB" id="A0A3D9IND9"/>
<sequence>MGMSYSYESMIGPHLEDIRRYCRYLTKSEWDGEDLFQDALLKAMVYFRNKEPYDNVKPLLLRVARHLWIDQCRSLARRKNLQAQLEQKPTSGEDSNYSEVRGMIEWLAGRLPRRNVEMWLLTRYFGYSMQETAELTGSTVFTVKSVLHRTRLILLQKKWKDDAMFKASNVIRPEVERWSQAILHDRPQYVLSR</sequence>
<evidence type="ECO:0000259" key="6">
    <source>
        <dbReference type="Pfam" id="PF04542"/>
    </source>
</evidence>
<dbReference type="NCBIfam" id="TIGR02937">
    <property type="entry name" value="sigma70-ECF"/>
    <property type="match status" value="1"/>
</dbReference>
<dbReference type="InterPro" id="IPR013325">
    <property type="entry name" value="RNA_pol_sigma_r2"/>
</dbReference>
<dbReference type="InterPro" id="IPR007627">
    <property type="entry name" value="RNA_pol_sigma70_r2"/>
</dbReference>
<evidence type="ECO:0000313" key="8">
    <source>
        <dbReference type="Proteomes" id="UP000256869"/>
    </source>
</evidence>
<accession>A0A3D9IND9</accession>
<evidence type="ECO:0000256" key="1">
    <source>
        <dbReference type="ARBA" id="ARBA00010641"/>
    </source>
</evidence>
<evidence type="ECO:0000256" key="5">
    <source>
        <dbReference type="ARBA" id="ARBA00023163"/>
    </source>
</evidence>
<keyword evidence="2" id="KW-0805">Transcription regulation</keyword>
<protein>
    <submittedName>
        <fullName evidence="7">RNA polymerase sigma-70 factor (ECF subfamily)</fullName>
    </submittedName>
</protein>
<dbReference type="GO" id="GO:0016987">
    <property type="term" value="F:sigma factor activity"/>
    <property type="evidence" value="ECO:0007669"/>
    <property type="project" value="UniProtKB-KW"/>
</dbReference>
<dbReference type="RefSeq" id="WP_181907345.1">
    <property type="nucleotide sequence ID" value="NZ_QRDY01000004.1"/>
</dbReference>
<keyword evidence="4" id="KW-0238">DNA-binding</keyword>
<dbReference type="PANTHER" id="PTHR43133:SF8">
    <property type="entry name" value="RNA POLYMERASE SIGMA FACTOR HI_1459-RELATED"/>
    <property type="match status" value="1"/>
</dbReference>
<feature type="domain" description="RNA polymerase sigma-70 region 2" evidence="6">
    <location>
        <begin position="11"/>
        <end position="77"/>
    </location>
</feature>
<dbReference type="InterPro" id="IPR039425">
    <property type="entry name" value="RNA_pol_sigma-70-like"/>
</dbReference>
<dbReference type="PANTHER" id="PTHR43133">
    <property type="entry name" value="RNA POLYMERASE ECF-TYPE SIGMA FACTO"/>
    <property type="match status" value="1"/>
</dbReference>
<evidence type="ECO:0000313" key="7">
    <source>
        <dbReference type="EMBL" id="RED63228.1"/>
    </source>
</evidence>
<dbReference type="Gene3D" id="1.10.1740.10">
    <property type="match status" value="1"/>
</dbReference>
<comment type="similarity">
    <text evidence="1">Belongs to the sigma-70 factor family. ECF subfamily.</text>
</comment>
<name>A0A3D9IND9_9BACL</name>
<organism evidence="7 8">
    <name type="scientific">Cohnella lupini</name>
    <dbReference type="NCBI Taxonomy" id="1294267"/>
    <lineage>
        <taxon>Bacteria</taxon>
        <taxon>Bacillati</taxon>
        <taxon>Bacillota</taxon>
        <taxon>Bacilli</taxon>
        <taxon>Bacillales</taxon>
        <taxon>Paenibacillaceae</taxon>
        <taxon>Cohnella</taxon>
    </lineage>
</organism>
<keyword evidence="3" id="KW-0731">Sigma factor</keyword>
<dbReference type="SUPFAM" id="SSF88946">
    <property type="entry name" value="Sigma2 domain of RNA polymerase sigma factors"/>
    <property type="match status" value="1"/>
</dbReference>
<keyword evidence="5" id="KW-0804">Transcription</keyword>
<comment type="caution">
    <text evidence="7">The sequence shown here is derived from an EMBL/GenBank/DDBJ whole genome shotgun (WGS) entry which is preliminary data.</text>
</comment>
<evidence type="ECO:0000256" key="2">
    <source>
        <dbReference type="ARBA" id="ARBA00023015"/>
    </source>
</evidence>
<dbReference type="InterPro" id="IPR036388">
    <property type="entry name" value="WH-like_DNA-bd_sf"/>
</dbReference>
<dbReference type="GO" id="GO:0003677">
    <property type="term" value="F:DNA binding"/>
    <property type="evidence" value="ECO:0007669"/>
    <property type="project" value="UniProtKB-KW"/>
</dbReference>
<proteinExistence type="inferred from homology"/>